<dbReference type="EMBL" id="MN739407">
    <property type="protein sequence ID" value="QHT03188.1"/>
    <property type="molecule type" value="Genomic_DNA"/>
</dbReference>
<protein>
    <submittedName>
        <fullName evidence="1">Uncharacterized protein</fullName>
    </submittedName>
</protein>
<reference evidence="1" key="1">
    <citation type="journal article" date="2020" name="Nature">
        <title>Giant virus diversity and host interactions through global metagenomics.</title>
        <authorList>
            <person name="Schulz F."/>
            <person name="Roux S."/>
            <person name="Paez-Espino D."/>
            <person name="Jungbluth S."/>
            <person name="Walsh D.A."/>
            <person name="Denef V.J."/>
            <person name="McMahon K.D."/>
            <person name="Konstantinidis K.T."/>
            <person name="Eloe-Fadrosh E.A."/>
            <person name="Kyrpides N.C."/>
            <person name="Woyke T."/>
        </authorList>
    </citation>
    <scope>NUCLEOTIDE SEQUENCE</scope>
    <source>
        <strain evidence="1">GVMAG-M-3300020728-1</strain>
    </source>
</reference>
<evidence type="ECO:0000313" key="1">
    <source>
        <dbReference type="EMBL" id="QHT03188.1"/>
    </source>
</evidence>
<name>A0A6C0CF32_9ZZZZ</name>
<proteinExistence type="predicted"/>
<sequence length="63" mass="7588">MKIRRHFVTSDTDVLEYTEEVWDGVVPAKVLYNETIVHSVYNHKKMWMEVSNQYSELYVIHEV</sequence>
<dbReference type="AlphaFoldDB" id="A0A6C0CF32"/>
<organism evidence="1">
    <name type="scientific">viral metagenome</name>
    <dbReference type="NCBI Taxonomy" id="1070528"/>
    <lineage>
        <taxon>unclassified sequences</taxon>
        <taxon>metagenomes</taxon>
        <taxon>organismal metagenomes</taxon>
    </lineage>
</organism>
<accession>A0A6C0CF32</accession>